<evidence type="ECO:0000256" key="2">
    <source>
        <dbReference type="PROSITE-ProRule" id="PRU00708"/>
    </source>
</evidence>
<dbReference type="Pfam" id="PF01535">
    <property type="entry name" value="PPR"/>
    <property type="match status" value="1"/>
</dbReference>
<protein>
    <recommendedName>
        <fullName evidence="5">Pentatricopeptide repeat-containing protein</fullName>
    </recommendedName>
</protein>
<feature type="repeat" description="PPR" evidence="2">
    <location>
        <begin position="39"/>
        <end position="73"/>
    </location>
</feature>
<keyword evidence="4" id="KW-1185">Reference proteome</keyword>
<accession>A0ABS8TQP9</accession>
<reference evidence="3 4" key="1">
    <citation type="journal article" date="2021" name="BMC Genomics">
        <title>Datura genome reveals duplications of psychoactive alkaloid biosynthetic genes and high mutation rate following tissue culture.</title>
        <authorList>
            <person name="Rajewski A."/>
            <person name="Carter-House D."/>
            <person name="Stajich J."/>
            <person name="Litt A."/>
        </authorList>
    </citation>
    <scope>NUCLEOTIDE SEQUENCE [LARGE SCALE GENOMIC DNA]</scope>
    <source>
        <strain evidence="3">AR-01</strain>
    </source>
</reference>
<gene>
    <name evidence="3" type="ORF">HAX54_014756</name>
</gene>
<dbReference type="InterPro" id="IPR002885">
    <property type="entry name" value="PPR_rpt"/>
</dbReference>
<organism evidence="3 4">
    <name type="scientific">Datura stramonium</name>
    <name type="common">Jimsonweed</name>
    <name type="synonym">Common thornapple</name>
    <dbReference type="NCBI Taxonomy" id="4076"/>
    <lineage>
        <taxon>Eukaryota</taxon>
        <taxon>Viridiplantae</taxon>
        <taxon>Streptophyta</taxon>
        <taxon>Embryophyta</taxon>
        <taxon>Tracheophyta</taxon>
        <taxon>Spermatophyta</taxon>
        <taxon>Magnoliopsida</taxon>
        <taxon>eudicotyledons</taxon>
        <taxon>Gunneridae</taxon>
        <taxon>Pentapetalae</taxon>
        <taxon>asterids</taxon>
        <taxon>lamiids</taxon>
        <taxon>Solanales</taxon>
        <taxon>Solanaceae</taxon>
        <taxon>Solanoideae</taxon>
        <taxon>Datureae</taxon>
        <taxon>Datura</taxon>
    </lineage>
</organism>
<dbReference type="Proteomes" id="UP000823775">
    <property type="component" value="Unassembled WGS sequence"/>
</dbReference>
<sequence>MHGVEAKFRMPTGVRSNSSLVFSLEHNVQRVFNEMVLRNVFTWTSMINGYVANGDLASARMLFDLAPERDVVLWNRMITGVVCSQWVFHGVISAFKDVKRRSDVKPNDATLVNVYVACTRLGALDLVDVFRSMDKRDLISWNTIINGLAVCMVVGNIQNIDCKAGSSETYSARPKKPYKLCHVANICGDARRWKDVAGDESGYGDTGSRKVPGCSLIEGR</sequence>
<dbReference type="EMBL" id="JACEIK010001925">
    <property type="protein sequence ID" value="MCD7473130.1"/>
    <property type="molecule type" value="Genomic_DNA"/>
</dbReference>
<evidence type="ECO:0000313" key="3">
    <source>
        <dbReference type="EMBL" id="MCD7473130.1"/>
    </source>
</evidence>
<dbReference type="PANTHER" id="PTHR47926">
    <property type="entry name" value="PENTATRICOPEPTIDE REPEAT-CONTAINING PROTEIN"/>
    <property type="match status" value="1"/>
</dbReference>
<dbReference type="InterPro" id="IPR011990">
    <property type="entry name" value="TPR-like_helical_dom_sf"/>
</dbReference>
<comment type="caution">
    <text evidence="3">The sequence shown here is derived from an EMBL/GenBank/DDBJ whole genome shotgun (WGS) entry which is preliminary data.</text>
</comment>
<proteinExistence type="predicted"/>
<name>A0ABS8TQP9_DATST</name>
<evidence type="ECO:0008006" key="5">
    <source>
        <dbReference type="Google" id="ProtNLM"/>
    </source>
</evidence>
<dbReference type="Gene3D" id="1.25.40.10">
    <property type="entry name" value="Tetratricopeptide repeat domain"/>
    <property type="match status" value="1"/>
</dbReference>
<dbReference type="InterPro" id="IPR046960">
    <property type="entry name" value="PPR_At4g14850-like_plant"/>
</dbReference>
<dbReference type="PANTHER" id="PTHR47926:SF347">
    <property type="entry name" value="PENTATRICOPEPTIDE REPEAT-CONTAINING PROTEIN"/>
    <property type="match status" value="1"/>
</dbReference>
<dbReference type="NCBIfam" id="TIGR00756">
    <property type="entry name" value="PPR"/>
    <property type="match status" value="1"/>
</dbReference>
<evidence type="ECO:0000313" key="4">
    <source>
        <dbReference type="Proteomes" id="UP000823775"/>
    </source>
</evidence>
<keyword evidence="1" id="KW-0677">Repeat</keyword>
<evidence type="ECO:0000256" key="1">
    <source>
        <dbReference type="ARBA" id="ARBA00022737"/>
    </source>
</evidence>
<dbReference type="PROSITE" id="PS51375">
    <property type="entry name" value="PPR"/>
    <property type="match status" value="1"/>
</dbReference>